<organism evidence="1 2">
    <name type="scientific">Caerostris extrusa</name>
    <name type="common">Bark spider</name>
    <name type="synonym">Caerostris bankana</name>
    <dbReference type="NCBI Taxonomy" id="172846"/>
    <lineage>
        <taxon>Eukaryota</taxon>
        <taxon>Metazoa</taxon>
        <taxon>Ecdysozoa</taxon>
        <taxon>Arthropoda</taxon>
        <taxon>Chelicerata</taxon>
        <taxon>Arachnida</taxon>
        <taxon>Araneae</taxon>
        <taxon>Araneomorphae</taxon>
        <taxon>Entelegynae</taxon>
        <taxon>Araneoidea</taxon>
        <taxon>Araneidae</taxon>
        <taxon>Caerostris</taxon>
    </lineage>
</organism>
<sequence length="82" mass="9352">MFSKPQEGATSYSRIKQEGFRIDEFHETQFNFPMALEAWLERWRNGLWLGINEPVTSGAQDLLETTGGRQSLTAVSSMKVLE</sequence>
<comment type="caution">
    <text evidence="1">The sequence shown here is derived from an EMBL/GenBank/DDBJ whole genome shotgun (WGS) entry which is preliminary data.</text>
</comment>
<reference evidence="1 2" key="1">
    <citation type="submission" date="2021-06" db="EMBL/GenBank/DDBJ databases">
        <title>Caerostris extrusa draft genome.</title>
        <authorList>
            <person name="Kono N."/>
            <person name="Arakawa K."/>
        </authorList>
    </citation>
    <scope>NUCLEOTIDE SEQUENCE [LARGE SCALE GENOMIC DNA]</scope>
</reference>
<protein>
    <submittedName>
        <fullName evidence="1">Uncharacterized protein</fullName>
    </submittedName>
</protein>
<evidence type="ECO:0000313" key="2">
    <source>
        <dbReference type="Proteomes" id="UP001054945"/>
    </source>
</evidence>
<proteinExistence type="predicted"/>
<evidence type="ECO:0000313" key="1">
    <source>
        <dbReference type="EMBL" id="GIY94001.1"/>
    </source>
</evidence>
<keyword evidence="2" id="KW-1185">Reference proteome</keyword>
<gene>
    <name evidence="1" type="ORF">CEXT_513561</name>
</gene>
<dbReference type="Proteomes" id="UP001054945">
    <property type="component" value="Unassembled WGS sequence"/>
</dbReference>
<dbReference type="AlphaFoldDB" id="A0AAV4XGB5"/>
<name>A0AAV4XGB5_CAEEX</name>
<accession>A0AAV4XGB5</accession>
<dbReference type="EMBL" id="BPLR01017730">
    <property type="protein sequence ID" value="GIY94001.1"/>
    <property type="molecule type" value="Genomic_DNA"/>
</dbReference>